<evidence type="ECO:0000313" key="2">
    <source>
        <dbReference type="EMBL" id="ASE38709.1"/>
    </source>
</evidence>
<feature type="transmembrane region" description="Helical" evidence="1">
    <location>
        <begin position="236"/>
        <end position="255"/>
    </location>
</feature>
<dbReference type="GeneID" id="34015811"/>
<feature type="transmembrane region" description="Helical" evidence="1">
    <location>
        <begin position="86"/>
        <end position="110"/>
    </location>
</feature>
<protein>
    <recommendedName>
        <fullName evidence="4">Tryptophan-rich sensory protein</fullName>
    </recommendedName>
</protein>
<feature type="transmembrane region" description="Helical" evidence="1">
    <location>
        <begin position="213"/>
        <end position="230"/>
    </location>
</feature>
<feature type="transmembrane region" description="Helical" evidence="1">
    <location>
        <begin position="188"/>
        <end position="208"/>
    </location>
</feature>
<name>A0A1Z3U5Z9_BREVE</name>
<evidence type="ECO:0008006" key="4">
    <source>
        <dbReference type="Google" id="ProtNLM"/>
    </source>
</evidence>
<dbReference type="AlphaFoldDB" id="A0A1Z3U5Z9"/>
<evidence type="ECO:0000256" key="1">
    <source>
        <dbReference type="SAM" id="Phobius"/>
    </source>
</evidence>
<reference evidence="3" key="1">
    <citation type="submission" date="2017-06" db="EMBL/GenBank/DDBJ databases">
        <title>FDA dAtabase for Regulatory Grade micrObial Sequences (FDA-ARGOS): Supporting development and validation of Infectious Disease Dx tests.</title>
        <authorList>
            <person name="Minogue T."/>
            <person name="Wolcott M."/>
            <person name="Wasieloski L."/>
            <person name="Aguilar W."/>
            <person name="Moore D."/>
            <person name="Tallon L."/>
            <person name="Sadzewicz L."/>
            <person name="Sengamalay N."/>
            <person name="Ott S."/>
            <person name="Godinez A."/>
            <person name="Nagaraj S."/>
            <person name="Nadendla S."/>
            <person name="Geyer C."/>
            <person name="Sichtig H."/>
        </authorList>
    </citation>
    <scope>NUCLEOTIDE SEQUENCE [LARGE SCALE GENOMIC DNA]</scope>
    <source>
        <strain evidence="3">FDAARGOS_289</strain>
    </source>
</reference>
<dbReference type="KEGG" id="bvc:CEP68_03900"/>
<keyword evidence="1" id="KW-0812">Transmembrane</keyword>
<dbReference type="RefSeq" id="WP_088582335.1">
    <property type="nucleotide sequence ID" value="NZ_CP022048.2"/>
</dbReference>
<feature type="transmembrane region" description="Helical" evidence="1">
    <location>
        <begin position="116"/>
        <end position="138"/>
    </location>
</feature>
<dbReference type="PANTHER" id="PTHR33802">
    <property type="entry name" value="SI:CH211-161H7.5-RELATED"/>
    <property type="match status" value="1"/>
</dbReference>
<accession>A0A1Z3U5Z9</accession>
<dbReference type="PANTHER" id="PTHR33802:SF1">
    <property type="entry name" value="XK-RELATED PROTEIN"/>
    <property type="match status" value="1"/>
</dbReference>
<organism evidence="2 3">
    <name type="scientific">Brevundimonas vesicularis</name>
    <name type="common">Pseudomonas vesicularis</name>
    <dbReference type="NCBI Taxonomy" id="41276"/>
    <lineage>
        <taxon>Bacteria</taxon>
        <taxon>Pseudomonadati</taxon>
        <taxon>Pseudomonadota</taxon>
        <taxon>Alphaproteobacteria</taxon>
        <taxon>Caulobacterales</taxon>
        <taxon>Caulobacteraceae</taxon>
        <taxon>Brevundimonas</taxon>
    </lineage>
</organism>
<keyword evidence="1" id="KW-1133">Transmembrane helix</keyword>
<sequence length="265" mass="27731">MSSIIRPTPRQRTRRLVVLAAALFAIVVPLVQNLAGLGLNQAEFAADGNSTLRVAGYAFSIWGLIYVGILAYAIRQALPQTGESSLLGRMGLPSAVAFFGIGFWIIVAALNLKAASVGVIFASLIALLLPMLAVSGHIRALGMFDRERILLVWPLAALAGWLTVAAPLNLITTATAFNALPAALSPDLWAIVAIVAVTVVALAVTAVLRTLAYPLPTAWGLLGAFVAEQADKPTVAFTALAGAIVLLIGGLLLTFRMRPGVERAC</sequence>
<feature type="transmembrane region" description="Helical" evidence="1">
    <location>
        <begin position="55"/>
        <end position="74"/>
    </location>
</feature>
<proteinExistence type="predicted"/>
<feature type="transmembrane region" description="Helical" evidence="1">
    <location>
        <begin position="150"/>
        <end position="168"/>
    </location>
</feature>
<dbReference type="Proteomes" id="UP000197050">
    <property type="component" value="Chromosome"/>
</dbReference>
<evidence type="ECO:0000313" key="3">
    <source>
        <dbReference type="Proteomes" id="UP000197050"/>
    </source>
</evidence>
<gene>
    <name evidence="2" type="ORF">CEP68_03900</name>
</gene>
<dbReference type="EMBL" id="CP022048">
    <property type="protein sequence ID" value="ASE38709.1"/>
    <property type="molecule type" value="Genomic_DNA"/>
</dbReference>
<keyword evidence="1" id="KW-0472">Membrane</keyword>